<gene>
    <name evidence="1" type="ORF">METZ01_LOCUS488827</name>
</gene>
<proteinExistence type="predicted"/>
<feature type="non-terminal residue" evidence="1">
    <location>
        <position position="84"/>
    </location>
</feature>
<sequence length="84" mass="9472">VDYSGRDNYDWITKGLDAPPEERGVLDTVIDSLTPGLDKTLQQINQQNRHFKQKPSLPDMLPNLQEQTLNQQLAERQAGLGPDT</sequence>
<name>A0A383CVA5_9ZZZZ</name>
<dbReference type="AlphaFoldDB" id="A0A383CVA5"/>
<reference evidence="1" key="1">
    <citation type="submission" date="2018-05" db="EMBL/GenBank/DDBJ databases">
        <authorList>
            <person name="Lanie J.A."/>
            <person name="Ng W.-L."/>
            <person name="Kazmierczak K.M."/>
            <person name="Andrzejewski T.M."/>
            <person name="Davidsen T.M."/>
            <person name="Wayne K.J."/>
            <person name="Tettelin H."/>
            <person name="Glass J.I."/>
            <person name="Rusch D."/>
            <person name="Podicherti R."/>
            <person name="Tsui H.-C.T."/>
            <person name="Winkler M.E."/>
        </authorList>
    </citation>
    <scope>NUCLEOTIDE SEQUENCE</scope>
</reference>
<accession>A0A383CVA5</accession>
<protein>
    <submittedName>
        <fullName evidence="1">Uncharacterized protein</fullName>
    </submittedName>
</protein>
<organism evidence="1">
    <name type="scientific">marine metagenome</name>
    <dbReference type="NCBI Taxonomy" id="408172"/>
    <lineage>
        <taxon>unclassified sequences</taxon>
        <taxon>metagenomes</taxon>
        <taxon>ecological metagenomes</taxon>
    </lineage>
</organism>
<dbReference type="EMBL" id="UINC01211887">
    <property type="protein sequence ID" value="SVE35973.1"/>
    <property type="molecule type" value="Genomic_DNA"/>
</dbReference>
<evidence type="ECO:0000313" key="1">
    <source>
        <dbReference type="EMBL" id="SVE35973.1"/>
    </source>
</evidence>
<feature type="non-terminal residue" evidence="1">
    <location>
        <position position="1"/>
    </location>
</feature>